<reference evidence="1" key="1">
    <citation type="submission" date="2023-04" db="EMBL/GenBank/DDBJ databases">
        <title>A chromosome-level genome assembly of the parasitoid wasp Eretmocerus hayati.</title>
        <authorList>
            <person name="Zhong Y."/>
            <person name="Liu S."/>
            <person name="Liu Y."/>
        </authorList>
    </citation>
    <scope>NUCLEOTIDE SEQUENCE</scope>
    <source>
        <strain evidence="1">ZJU_SS_LIU_2023</strain>
    </source>
</reference>
<gene>
    <name evidence="1" type="ORF">QAD02_010665</name>
</gene>
<name>A0ACC2NUV3_9HYME</name>
<comment type="caution">
    <text evidence="1">The sequence shown here is derived from an EMBL/GenBank/DDBJ whole genome shotgun (WGS) entry which is preliminary data.</text>
</comment>
<accession>A0ACC2NUV3</accession>
<organism evidence="1 2">
    <name type="scientific">Eretmocerus hayati</name>
    <dbReference type="NCBI Taxonomy" id="131215"/>
    <lineage>
        <taxon>Eukaryota</taxon>
        <taxon>Metazoa</taxon>
        <taxon>Ecdysozoa</taxon>
        <taxon>Arthropoda</taxon>
        <taxon>Hexapoda</taxon>
        <taxon>Insecta</taxon>
        <taxon>Pterygota</taxon>
        <taxon>Neoptera</taxon>
        <taxon>Endopterygota</taxon>
        <taxon>Hymenoptera</taxon>
        <taxon>Apocrita</taxon>
        <taxon>Proctotrupomorpha</taxon>
        <taxon>Chalcidoidea</taxon>
        <taxon>Aphelinidae</taxon>
        <taxon>Aphelininae</taxon>
        <taxon>Eretmocerus</taxon>
    </lineage>
</organism>
<evidence type="ECO:0000313" key="1">
    <source>
        <dbReference type="EMBL" id="KAJ8674879.1"/>
    </source>
</evidence>
<proteinExistence type="predicted"/>
<dbReference type="EMBL" id="CM056742">
    <property type="protein sequence ID" value="KAJ8674879.1"/>
    <property type="molecule type" value="Genomic_DNA"/>
</dbReference>
<dbReference type="Proteomes" id="UP001239111">
    <property type="component" value="Chromosome 2"/>
</dbReference>
<keyword evidence="2" id="KW-1185">Reference proteome</keyword>
<evidence type="ECO:0000313" key="2">
    <source>
        <dbReference type="Proteomes" id="UP001239111"/>
    </source>
</evidence>
<sequence length="143" mass="14818">MMAKVISISVILSLFFDTFLVNYVTGEILPVEGDCTKYQLCDYSGCFVFPCAPGTEFNPKVLVCDYPLVDRGECGGGGARTSFPGSGNSQSPSGPPNYQSPMGGQSQQPGASYPQPGGGNTPMGSGYPSGHQAYPGNSVNPGC</sequence>
<protein>
    <submittedName>
        <fullName evidence="1">Uncharacterized protein</fullName>
    </submittedName>
</protein>